<name>A0A011P0H3_9PROT</name>
<sequence>MLGCIQPMSSPMMNTMLGLAPAVAPAVAVAAAAAKADPAPRVSTAKSVSNLKRNIETSFISPS</sequence>
<accession>A0A011P0H3</accession>
<gene>
    <name evidence="1" type="ORF">AW10_04297</name>
</gene>
<dbReference type="Proteomes" id="UP000021816">
    <property type="component" value="Unassembled WGS sequence"/>
</dbReference>
<organism evidence="1 2">
    <name type="scientific">Candidatus Accumulibacter appositus</name>
    <dbReference type="NCBI Taxonomy" id="1454003"/>
    <lineage>
        <taxon>Bacteria</taxon>
        <taxon>Pseudomonadati</taxon>
        <taxon>Pseudomonadota</taxon>
        <taxon>Betaproteobacteria</taxon>
        <taxon>Candidatus Accumulibacter</taxon>
    </lineage>
</organism>
<comment type="caution">
    <text evidence="1">The sequence shown here is derived from an EMBL/GenBank/DDBJ whole genome shotgun (WGS) entry which is preliminary data.</text>
</comment>
<evidence type="ECO:0000313" key="1">
    <source>
        <dbReference type="EMBL" id="EXI70397.1"/>
    </source>
</evidence>
<protein>
    <submittedName>
        <fullName evidence="1">Uncharacterized protein</fullName>
    </submittedName>
</protein>
<dbReference type="AlphaFoldDB" id="A0A011P0H3"/>
<dbReference type="EMBL" id="JEMX01000218">
    <property type="protein sequence ID" value="EXI70397.1"/>
    <property type="molecule type" value="Genomic_DNA"/>
</dbReference>
<proteinExistence type="predicted"/>
<reference evidence="1 2" key="1">
    <citation type="submission" date="2014-02" db="EMBL/GenBank/DDBJ databases">
        <title>Expanding our view of genomic diversity in Candidatus Accumulibacter clades.</title>
        <authorList>
            <person name="Skennerton C.T."/>
            <person name="Barr J.J."/>
            <person name="Slater F.R."/>
            <person name="Bond P.L."/>
            <person name="Tyson G.W."/>
        </authorList>
    </citation>
    <scope>NUCLEOTIDE SEQUENCE [LARGE SCALE GENOMIC DNA]</scope>
    <source>
        <strain evidence="2">BA-92</strain>
    </source>
</reference>
<evidence type="ECO:0000313" key="2">
    <source>
        <dbReference type="Proteomes" id="UP000021816"/>
    </source>
</evidence>